<dbReference type="PANTHER" id="PTHR20898:SF0">
    <property type="entry name" value="DAEDALUS ON 3-RELATED"/>
    <property type="match status" value="1"/>
</dbReference>
<organism evidence="1">
    <name type="scientific">Anopheles atroparvus</name>
    <name type="common">European mosquito</name>
    <dbReference type="NCBI Taxonomy" id="41427"/>
    <lineage>
        <taxon>Eukaryota</taxon>
        <taxon>Metazoa</taxon>
        <taxon>Ecdysozoa</taxon>
        <taxon>Arthropoda</taxon>
        <taxon>Hexapoda</taxon>
        <taxon>Insecta</taxon>
        <taxon>Pterygota</taxon>
        <taxon>Neoptera</taxon>
        <taxon>Endopterygota</taxon>
        <taxon>Diptera</taxon>
        <taxon>Nematocera</taxon>
        <taxon>Culicoidea</taxon>
        <taxon>Culicidae</taxon>
        <taxon>Anophelinae</taxon>
        <taxon>Anopheles</taxon>
    </lineage>
</organism>
<dbReference type="VEuPathDB" id="VectorBase:AATE018432"/>
<dbReference type="EnsemblMetazoa" id="AATE018432-RA">
    <property type="protein sequence ID" value="AATE018432-PA.1"/>
    <property type="gene ID" value="AATE018432"/>
</dbReference>
<proteinExistence type="predicted"/>
<dbReference type="AlphaFoldDB" id="A0A182JHY3"/>
<evidence type="ECO:0000313" key="1">
    <source>
        <dbReference type="EnsemblMetazoa" id="AATE018432-PA.1"/>
    </source>
</evidence>
<dbReference type="Pfam" id="PF06477">
    <property type="entry name" value="DUF1091"/>
    <property type="match status" value="1"/>
</dbReference>
<reference evidence="1" key="1">
    <citation type="submission" date="2022-08" db="UniProtKB">
        <authorList>
            <consortium name="EnsemblMetazoa"/>
        </authorList>
    </citation>
    <scope>IDENTIFICATION</scope>
    <source>
        <strain evidence="1">EBRO</strain>
    </source>
</reference>
<dbReference type="InterPro" id="IPR010512">
    <property type="entry name" value="DUF1091"/>
</dbReference>
<accession>A0A182JHY3</accession>
<name>A0A182JHY3_ANOAO</name>
<sequence length="268" mass="31032">MRGPKRQNLITSTVLKVLVGTVPQVFYMCPHGGDTNATHNSRVTKIQCVDMPYKRTKLNYCLMGTFSNQTNFLNASLDVPMPLNFLLLTTKLFYKYRTYRPFMIDWSVELCQALRAPQRRNLITNMVIKVIADTLPQFLYKCPHGNRTYTTTWLYPSKFVLTTVPSGEYRLDMRFLHKDEMTLFALQLFLSIVWSEVAAQFMFQCGTNATFYSRVSKSLSVDMPYKRTKLNYCLMGTFPMQTNFLNASLDVPMPLEYLIVSRKSSTRS</sequence>
<dbReference type="PANTHER" id="PTHR20898">
    <property type="entry name" value="DAEDALUS ON 3-RELATED-RELATED"/>
    <property type="match status" value="1"/>
</dbReference>
<protein>
    <submittedName>
        <fullName evidence="1">Uncharacterized protein</fullName>
    </submittedName>
</protein>